<dbReference type="Pfam" id="PF20130">
    <property type="entry name" value="DUF6520"/>
    <property type="match status" value="1"/>
</dbReference>
<organism evidence="1 2">
    <name type="scientific">Salegentibacter agarivorans</name>
    <dbReference type="NCBI Taxonomy" id="345907"/>
    <lineage>
        <taxon>Bacteria</taxon>
        <taxon>Pseudomonadati</taxon>
        <taxon>Bacteroidota</taxon>
        <taxon>Flavobacteriia</taxon>
        <taxon>Flavobacteriales</taxon>
        <taxon>Flavobacteriaceae</taxon>
        <taxon>Salegentibacter</taxon>
    </lineage>
</organism>
<dbReference type="EMBL" id="FOOH01000008">
    <property type="protein sequence ID" value="SFF77317.1"/>
    <property type="molecule type" value="Genomic_DNA"/>
</dbReference>
<gene>
    <name evidence="1" type="ORF">SAMN04488033_10899</name>
</gene>
<evidence type="ECO:0000313" key="1">
    <source>
        <dbReference type="EMBL" id="SFF77317.1"/>
    </source>
</evidence>
<reference evidence="2" key="1">
    <citation type="submission" date="2016-10" db="EMBL/GenBank/DDBJ databases">
        <authorList>
            <person name="Varghese N."/>
            <person name="Submissions S."/>
        </authorList>
    </citation>
    <scope>NUCLEOTIDE SEQUENCE [LARGE SCALE GENOMIC DNA]</scope>
    <source>
        <strain evidence="2">DSM 23515</strain>
    </source>
</reference>
<keyword evidence="2" id="KW-1185">Reference proteome</keyword>
<dbReference type="AlphaFoldDB" id="A0A1I2LIN6"/>
<protein>
    <submittedName>
        <fullName evidence="1">Uncharacterized protein</fullName>
    </submittedName>
</protein>
<sequence length="95" mass="10207">MAFIFAIGLTFATVDSEPKLELSESDSYATMYVNIGNNWYPIEVECGIGDAECRVSFEEDPSPGASYKVYNSEDLGDPAIGVGGIKSLEGFPPTD</sequence>
<name>A0A1I2LIN6_9FLAO</name>
<dbReference type="Proteomes" id="UP000199116">
    <property type="component" value="Unassembled WGS sequence"/>
</dbReference>
<proteinExistence type="predicted"/>
<dbReference type="InterPro" id="IPR045391">
    <property type="entry name" value="DUF6520"/>
</dbReference>
<evidence type="ECO:0000313" key="2">
    <source>
        <dbReference type="Proteomes" id="UP000199116"/>
    </source>
</evidence>
<accession>A0A1I2LIN6</accession>